<protein>
    <submittedName>
        <fullName evidence="2">Uncharacterized protein</fullName>
    </submittedName>
</protein>
<keyword evidence="3" id="KW-1185">Reference proteome</keyword>
<evidence type="ECO:0000313" key="3">
    <source>
        <dbReference type="Proteomes" id="UP000266841"/>
    </source>
</evidence>
<feature type="compositionally biased region" description="Basic residues" evidence="1">
    <location>
        <begin position="146"/>
        <end position="165"/>
    </location>
</feature>
<feature type="region of interest" description="Disordered" evidence="1">
    <location>
        <begin position="1"/>
        <end position="82"/>
    </location>
</feature>
<reference evidence="2 3" key="1">
    <citation type="journal article" date="2012" name="Genome Biol.">
        <title>Genome and low-iron response of an oceanic diatom adapted to chronic iron limitation.</title>
        <authorList>
            <person name="Lommer M."/>
            <person name="Specht M."/>
            <person name="Roy A.S."/>
            <person name="Kraemer L."/>
            <person name="Andreson R."/>
            <person name="Gutowska M.A."/>
            <person name="Wolf J."/>
            <person name="Bergner S.V."/>
            <person name="Schilhabel M.B."/>
            <person name="Klostermeier U.C."/>
            <person name="Beiko R.G."/>
            <person name="Rosenstiel P."/>
            <person name="Hippler M."/>
            <person name="Laroche J."/>
        </authorList>
    </citation>
    <scope>NUCLEOTIDE SEQUENCE [LARGE SCALE GENOMIC DNA]</scope>
    <source>
        <strain evidence="2 3">CCMP1005</strain>
    </source>
</reference>
<proteinExistence type="predicted"/>
<feature type="region of interest" description="Disordered" evidence="1">
    <location>
        <begin position="386"/>
        <end position="502"/>
    </location>
</feature>
<name>K0RZA9_THAOC</name>
<feature type="compositionally biased region" description="Polar residues" evidence="1">
    <location>
        <begin position="386"/>
        <end position="399"/>
    </location>
</feature>
<gene>
    <name evidence="2" type="ORF">THAOC_28788</name>
</gene>
<feature type="region of interest" description="Disordered" evidence="1">
    <location>
        <begin position="114"/>
        <end position="246"/>
    </location>
</feature>
<feature type="compositionally biased region" description="Basic and acidic residues" evidence="1">
    <location>
        <begin position="198"/>
        <end position="221"/>
    </location>
</feature>
<dbReference type="AlphaFoldDB" id="K0RZA9"/>
<sequence>MDALSEQKEWNKLPTRPRPELYQFRGDYVNERNRRGRIGRRDERLQQKRPNTTSKSNKSASLTTRPGVDDNDENQAPNPRKWDSYCAHISCHALAREQEAHKAKNKLKFLTFLKRASSKRQEVASSSGSRKKESGSGQEEADRSQKPKKPPVPRLSKLARSRRTRDKTDMGRAIAGKELTQGSLPPKSMSPYLAFISERPKKDWDNRGRDLSSPRHEDRESVPPGSDVDISISNLSQQDDEESRFRNQVERIVNRAASMVVKEQQQQSLVETDTNTCSVGSSFGGSMALTSGEVETCGDNARGGGGKGSVKPDGIPSIEDELRELEVQVASVCASAVRKNDEEDTSSLLSGSFFDYSTAQSTAFCSSSAGDPFSSYSWMHMNTSSENESSCSFIDTTDTTDGRIAGPHSVPEPVDGPKDVSKGRADLRRADLQGSQVDTAMQPGQDDEDEPLPNRTMNVVPEVCEEDDRCPQPRGISPSDQETEANCPPPRTENDNFGVDSQRLSTANDLLWLWGNS</sequence>
<organism evidence="2 3">
    <name type="scientific">Thalassiosira oceanica</name>
    <name type="common">Marine diatom</name>
    <dbReference type="NCBI Taxonomy" id="159749"/>
    <lineage>
        <taxon>Eukaryota</taxon>
        <taxon>Sar</taxon>
        <taxon>Stramenopiles</taxon>
        <taxon>Ochrophyta</taxon>
        <taxon>Bacillariophyta</taxon>
        <taxon>Coscinodiscophyceae</taxon>
        <taxon>Thalassiosirophycidae</taxon>
        <taxon>Thalassiosirales</taxon>
        <taxon>Thalassiosiraceae</taxon>
        <taxon>Thalassiosira</taxon>
    </lineage>
</organism>
<accession>K0RZA9</accession>
<feature type="compositionally biased region" description="Polar residues" evidence="1">
    <location>
        <begin position="48"/>
        <end position="64"/>
    </location>
</feature>
<dbReference type="EMBL" id="AGNL01040639">
    <property type="protein sequence ID" value="EJK51987.1"/>
    <property type="molecule type" value="Genomic_DNA"/>
</dbReference>
<feature type="compositionally biased region" description="Basic and acidic residues" evidence="1">
    <location>
        <begin position="415"/>
        <end position="431"/>
    </location>
</feature>
<feature type="compositionally biased region" description="Basic and acidic residues" evidence="1">
    <location>
        <begin position="28"/>
        <end position="46"/>
    </location>
</feature>
<feature type="compositionally biased region" description="Basic and acidic residues" evidence="1">
    <location>
        <begin position="1"/>
        <end position="11"/>
    </location>
</feature>
<feature type="compositionally biased region" description="Basic and acidic residues" evidence="1">
    <location>
        <begin position="130"/>
        <end position="145"/>
    </location>
</feature>
<evidence type="ECO:0000256" key="1">
    <source>
        <dbReference type="SAM" id="MobiDB-lite"/>
    </source>
</evidence>
<evidence type="ECO:0000313" key="2">
    <source>
        <dbReference type="EMBL" id="EJK51987.1"/>
    </source>
</evidence>
<dbReference type="Proteomes" id="UP000266841">
    <property type="component" value="Unassembled WGS sequence"/>
</dbReference>
<comment type="caution">
    <text evidence="2">The sequence shown here is derived from an EMBL/GenBank/DDBJ whole genome shotgun (WGS) entry which is preliminary data.</text>
</comment>